<feature type="transmembrane region" description="Helical" evidence="2">
    <location>
        <begin position="136"/>
        <end position="159"/>
    </location>
</feature>
<evidence type="ECO:0000256" key="2">
    <source>
        <dbReference type="SAM" id="Phobius"/>
    </source>
</evidence>
<keyword evidence="2" id="KW-1133">Transmembrane helix</keyword>
<keyword evidence="4" id="KW-1185">Reference proteome</keyword>
<feature type="region of interest" description="Disordered" evidence="1">
    <location>
        <begin position="220"/>
        <end position="279"/>
    </location>
</feature>
<name>A0A9K3D5K8_9EUKA</name>
<keyword evidence="2" id="KW-0472">Membrane</keyword>
<evidence type="ECO:0000313" key="4">
    <source>
        <dbReference type="Proteomes" id="UP000265618"/>
    </source>
</evidence>
<feature type="region of interest" description="Disordered" evidence="1">
    <location>
        <begin position="33"/>
        <end position="83"/>
    </location>
</feature>
<accession>A0A9K3D5K8</accession>
<feature type="transmembrane region" description="Helical" evidence="2">
    <location>
        <begin position="103"/>
        <end position="124"/>
    </location>
</feature>
<feature type="compositionally biased region" description="Acidic residues" evidence="1">
    <location>
        <begin position="49"/>
        <end position="66"/>
    </location>
</feature>
<dbReference type="Proteomes" id="UP000265618">
    <property type="component" value="Unassembled WGS sequence"/>
</dbReference>
<dbReference type="EMBL" id="BDIP01003812">
    <property type="protein sequence ID" value="GIQ88150.1"/>
    <property type="molecule type" value="Genomic_DNA"/>
</dbReference>
<feature type="compositionally biased region" description="Basic and acidic residues" evidence="1">
    <location>
        <begin position="67"/>
        <end position="82"/>
    </location>
</feature>
<dbReference type="AlphaFoldDB" id="A0A9K3D5K8"/>
<reference evidence="3 4" key="1">
    <citation type="journal article" date="2018" name="PLoS ONE">
        <title>The draft genome of Kipferlia bialata reveals reductive genome evolution in fornicate parasites.</title>
        <authorList>
            <person name="Tanifuji G."/>
            <person name="Takabayashi S."/>
            <person name="Kume K."/>
            <person name="Takagi M."/>
            <person name="Nakayama T."/>
            <person name="Kamikawa R."/>
            <person name="Inagaki Y."/>
            <person name="Hashimoto T."/>
        </authorList>
    </citation>
    <scope>NUCLEOTIDE SEQUENCE [LARGE SCALE GENOMIC DNA]</scope>
    <source>
        <strain evidence="3">NY0173</strain>
    </source>
</reference>
<evidence type="ECO:0000313" key="3">
    <source>
        <dbReference type="EMBL" id="GIQ88150.1"/>
    </source>
</evidence>
<feature type="transmembrane region" description="Helical" evidence="2">
    <location>
        <begin position="6"/>
        <end position="26"/>
    </location>
</feature>
<feature type="compositionally biased region" description="Basic residues" evidence="1">
    <location>
        <begin position="270"/>
        <end position="279"/>
    </location>
</feature>
<comment type="caution">
    <text evidence="3">The sequence shown here is derived from an EMBL/GenBank/DDBJ whole genome shotgun (WGS) entry which is preliminary data.</text>
</comment>
<proteinExistence type="predicted"/>
<organism evidence="3 4">
    <name type="scientific">Kipferlia bialata</name>
    <dbReference type="NCBI Taxonomy" id="797122"/>
    <lineage>
        <taxon>Eukaryota</taxon>
        <taxon>Metamonada</taxon>
        <taxon>Carpediemonas-like organisms</taxon>
        <taxon>Kipferlia</taxon>
    </lineage>
</organism>
<gene>
    <name evidence="3" type="ORF">KIPB_010333</name>
</gene>
<keyword evidence="2" id="KW-0812">Transmembrane</keyword>
<evidence type="ECO:0000256" key="1">
    <source>
        <dbReference type="SAM" id="MobiDB-lite"/>
    </source>
</evidence>
<feature type="compositionally biased region" description="Basic and acidic residues" evidence="1">
    <location>
        <begin position="221"/>
        <end position="239"/>
    </location>
</feature>
<sequence length="279" mass="30385">MSHLSTTLYAYAVTTLYAYAVCLWLLNRKGVSTETEGEGEGEGEREGETVTEDTAADTTETEEGEAEEKTEGETESEKEGEKSSVLSKLMAPVKVIIPHIGDIAYTAGVVVSCVTSLMSLMAKVAEGKGETWEDMWAISSDALCPLIPIITLATLEWYIPKRWPHFATFISTLGFFRAVRDAGNACLERPLSSKDHMIQLLIVAGGALGLLGDVYGDITGGDDKEKEGEEKEEDTKTEGETETEGEGETEEAVKSEGERETEDEKEAVQGRRRVKVDAE</sequence>
<protein>
    <submittedName>
        <fullName evidence="3">Uncharacterized protein</fullName>
    </submittedName>
</protein>
<feature type="compositionally biased region" description="Acidic residues" evidence="1">
    <location>
        <begin position="240"/>
        <end position="250"/>
    </location>
</feature>